<evidence type="ECO:0000313" key="1">
    <source>
        <dbReference type="EMBL" id="EFA45343.1"/>
    </source>
</evidence>
<gene>
    <name evidence="1" type="ORF">HMPREF0645_0204</name>
</gene>
<comment type="caution">
    <text evidence="1">The sequence shown here is derived from an EMBL/GenBank/DDBJ whole genome shotgun (WGS) entry which is preliminary data.</text>
</comment>
<name>D1PTB9_9BACT</name>
<sequence length="107" mass="12170">MKIYRKSISIACVLVLFSCESIKSLEGLVIDNNNVPLDSVLVSDNMINQIVFTDSLGRFKYIRMGPVRQGLDIKFNFSKKGYRNYSQTIKVNESSKVIVVMNKDTIE</sequence>
<accession>D1PTB9</accession>
<evidence type="ECO:0008006" key="3">
    <source>
        <dbReference type="Google" id="ProtNLM"/>
    </source>
</evidence>
<dbReference type="Proteomes" id="UP000003160">
    <property type="component" value="Unassembled WGS sequence"/>
</dbReference>
<proteinExistence type="predicted"/>
<reference evidence="1 2" key="1">
    <citation type="submission" date="2009-10" db="EMBL/GenBank/DDBJ databases">
        <authorList>
            <person name="Qin X."/>
            <person name="Bachman B."/>
            <person name="Battles P."/>
            <person name="Bell A."/>
            <person name="Bess C."/>
            <person name="Bickham C."/>
            <person name="Chaboub L."/>
            <person name="Chen D."/>
            <person name="Coyle M."/>
            <person name="Deiros D.R."/>
            <person name="Dinh H."/>
            <person name="Forbes L."/>
            <person name="Fowler G."/>
            <person name="Francisco L."/>
            <person name="Fu Q."/>
            <person name="Gubbala S."/>
            <person name="Hale W."/>
            <person name="Han Y."/>
            <person name="Hemphill L."/>
            <person name="Highlander S.K."/>
            <person name="Hirani K."/>
            <person name="Hogues M."/>
            <person name="Jackson L."/>
            <person name="Jakkamsetti A."/>
            <person name="Javaid M."/>
            <person name="Jiang H."/>
            <person name="Korchina V."/>
            <person name="Kovar C."/>
            <person name="Lara F."/>
            <person name="Lee S."/>
            <person name="Mata R."/>
            <person name="Mathew T."/>
            <person name="Moen C."/>
            <person name="Morales K."/>
            <person name="Munidasa M."/>
            <person name="Nazareth L."/>
            <person name="Ngo R."/>
            <person name="Nguyen L."/>
            <person name="Okwuonu G."/>
            <person name="Ongeri F."/>
            <person name="Patil S."/>
            <person name="Petrosino J."/>
            <person name="Pham C."/>
            <person name="Pham P."/>
            <person name="Pu L.-L."/>
            <person name="Puazo M."/>
            <person name="Raj R."/>
            <person name="Reid J."/>
            <person name="Rouhana J."/>
            <person name="Saada N."/>
            <person name="Shang Y."/>
            <person name="Simmons D."/>
            <person name="Thornton R."/>
            <person name="Warren J."/>
            <person name="Weissenberger G."/>
            <person name="Zhang J."/>
            <person name="Zhang L."/>
            <person name="Zhou C."/>
            <person name="Zhu D."/>
            <person name="Muzny D."/>
            <person name="Worley K."/>
            <person name="Gibbs R."/>
        </authorList>
    </citation>
    <scope>NUCLEOTIDE SEQUENCE [LARGE SCALE GENOMIC DNA]</scope>
    <source>
        <strain evidence="1 2">DSM 17361</strain>
    </source>
</reference>
<evidence type="ECO:0000313" key="2">
    <source>
        <dbReference type="Proteomes" id="UP000003160"/>
    </source>
</evidence>
<dbReference type="RefSeq" id="WP_007174553.1">
    <property type="nucleotide sequence ID" value="NZ_GG704782.1"/>
</dbReference>
<dbReference type="EMBL" id="ACKS01000014">
    <property type="protein sequence ID" value="EFA45343.1"/>
    <property type="molecule type" value="Genomic_DNA"/>
</dbReference>
<protein>
    <recommendedName>
        <fullName evidence="3">Carboxypeptidase regulatory-like domain-containing protein</fullName>
    </recommendedName>
</protein>
<dbReference type="InterPro" id="IPR008969">
    <property type="entry name" value="CarboxyPept-like_regulatory"/>
</dbReference>
<dbReference type="SUPFAM" id="SSF49464">
    <property type="entry name" value="Carboxypeptidase regulatory domain-like"/>
    <property type="match status" value="1"/>
</dbReference>
<keyword evidence="2" id="KW-1185">Reference proteome</keyword>
<dbReference type="Gene3D" id="2.60.40.1120">
    <property type="entry name" value="Carboxypeptidase-like, regulatory domain"/>
    <property type="match status" value="1"/>
</dbReference>
<dbReference type="HOGENOM" id="CLU_2207656_0_0_10"/>
<dbReference type="OrthoDB" id="1079646at2"/>
<dbReference type="AlphaFoldDB" id="D1PTB9"/>
<dbReference type="PROSITE" id="PS51257">
    <property type="entry name" value="PROKAR_LIPOPROTEIN"/>
    <property type="match status" value="1"/>
</dbReference>
<organism evidence="1 2">
    <name type="scientific">Hallella bergensis DSM 17361</name>
    <dbReference type="NCBI Taxonomy" id="585502"/>
    <lineage>
        <taxon>Bacteria</taxon>
        <taxon>Pseudomonadati</taxon>
        <taxon>Bacteroidota</taxon>
        <taxon>Bacteroidia</taxon>
        <taxon>Bacteroidales</taxon>
        <taxon>Prevotellaceae</taxon>
        <taxon>Hallella</taxon>
    </lineage>
</organism>